<dbReference type="EMBL" id="JASSZA010000009">
    <property type="protein sequence ID" value="KAK2102091.1"/>
    <property type="molecule type" value="Genomic_DNA"/>
</dbReference>
<keyword evidence="3" id="KW-1185">Reference proteome</keyword>
<accession>A0ABQ9UYL9</accession>
<gene>
    <name evidence="2" type="ORF">P7K49_019758</name>
</gene>
<evidence type="ECO:0000313" key="3">
    <source>
        <dbReference type="Proteomes" id="UP001266305"/>
    </source>
</evidence>
<dbReference type="Proteomes" id="UP001266305">
    <property type="component" value="Unassembled WGS sequence"/>
</dbReference>
<evidence type="ECO:0000313" key="2">
    <source>
        <dbReference type="EMBL" id="KAK2102091.1"/>
    </source>
</evidence>
<proteinExistence type="predicted"/>
<comment type="caution">
    <text evidence="2">The sequence shown here is derived from an EMBL/GenBank/DDBJ whole genome shotgun (WGS) entry which is preliminary data.</text>
</comment>
<sequence>MGRPPRGRGQRGLARPLPAPATGDGPYPPLFGRQPKAPPAGGWSRGGGPSSEGPARANRLPDQDHSMDEMTAVVKIEKGVGGNNGGNGNGGGAFSQARSSSTGSSSSSGGGGGQESQPSPLALLAATCSRIESPNENSNNSQGPSQSGGTGCQWLADHLFLLWGYPYLKGTEWQQYQWHQWQ</sequence>
<organism evidence="2 3">
    <name type="scientific">Saguinus oedipus</name>
    <name type="common">Cotton-top tamarin</name>
    <name type="synonym">Oedipomidas oedipus</name>
    <dbReference type="NCBI Taxonomy" id="9490"/>
    <lineage>
        <taxon>Eukaryota</taxon>
        <taxon>Metazoa</taxon>
        <taxon>Chordata</taxon>
        <taxon>Craniata</taxon>
        <taxon>Vertebrata</taxon>
        <taxon>Euteleostomi</taxon>
        <taxon>Mammalia</taxon>
        <taxon>Eutheria</taxon>
        <taxon>Euarchontoglires</taxon>
        <taxon>Primates</taxon>
        <taxon>Haplorrhini</taxon>
        <taxon>Platyrrhini</taxon>
        <taxon>Cebidae</taxon>
        <taxon>Callitrichinae</taxon>
        <taxon>Saguinus</taxon>
    </lineage>
</organism>
<feature type="compositionally biased region" description="Basic and acidic residues" evidence="1">
    <location>
        <begin position="59"/>
        <end position="68"/>
    </location>
</feature>
<feature type="compositionally biased region" description="Gly residues" evidence="1">
    <location>
        <begin position="79"/>
        <end position="93"/>
    </location>
</feature>
<feature type="region of interest" description="Disordered" evidence="1">
    <location>
        <begin position="1"/>
        <end position="149"/>
    </location>
</feature>
<name>A0ABQ9UYL9_SAGOE</name>
<protein>
    <submittedName>
        <fullName evidence="2">Uncharacterized protein</fullName>
    </submittedName>
</protein>
<feature type="compositionally biased region" description="Low complexity" evidence="1">
    <location>
        <begin position="132"/>
        <end position="145"/>
    </location>
</feature>
<evidence type="ECO:0000256" key="1">
    <source>
        <dbReference type="SAM" id="MobiDB-lite"/>
    </source>
</evidence>
<reference evidence="2 3" key="1">
    <citation type="submission" date="2023-05" db="EMBL/GenBank/DDBJ databases">
        <title>B98-5 Cell Line De Novo Hybrid Assembly: An Optical Mapping Approach.</title>
        <authorList>
            <person name="Kananen K."/>
            <person name="Auerbach J.A."/>
            <person name="Kautto E."/>
            <person name="Blachly J.S."/>
        </authorList>
    </citation>
    <scope>NUCLEOTIDE SEQUENCE [LARGE SCALE GENOMIC DNA]</scope>
    <source>
        <strain evidence="2">B95-8</strain>
        <tissue evidence="2">Cell line</tissue>
    </source>
</reference>